<accession>A0A6J7UMK0</accession>
<proteinExistence type="predicted"/>
<sequence length="31" mass="3572">MENILPTRHRASLTLTKGEDHRVTGVELRKL</sequence>
<organism evidence="1">
    <name type="scientific">freshwater metagenome</name>
    <dbReference type="NCBI Taxonomy" id="449393"/>
    <lineage>
        <taxon>unclassified sequences</taxon>
        <taxon>metagenomes</taxon>
        <taxon>ecological metagenomes</taxon>
    </lineage>
</organism>
<name>A0A6J7UMK0_9ZZZZ</name>
<dbReference type="InterPro" id="IPR027417">
    <property type="entry name" value="P-loop_NTPase"/>
</dbReference>
<protein>
    <submittedName>
        <fullName evidence="1">Unannotated protein</fullName>
    </submittedName>
</protein>
<evidence type="ECO:0000313" key="1">
    <source>
        <dbReference type="EMBL" id="CAB5067263.1"/>
    </source>
</evidence>
<gene>
    <name evidence="1" type="ORF">UFOPK4306_02031</name>
</gene>
<dbReference type="EMBL" id="CAFBQP010000095">
    <property type="protein sequence ID" value="CAB5067263.1"/>
    <property type="molecule type" value="Genomic_DNA"/>
</dbReference>
<dbReference type="Gene3D" id="3.40.50.300">
    <property type="entry name" value="P-loop containing nucleotide triphosphate hydrolases"/>
    <property type="match status" value="1"/>
</dbReference>
<dbReference type="AlphaFoldDB" id="A0A6J7UMK0"/>
<reference evidence="1" key="1">
    <citation type="submission" date="2020-05" db="EMBL/GenBank/DDBJ databases">
        <authorList>
            <person name="Chiriac C."/>
            <person name="Salcher M."/>
            <person name="Ghai R."/>
            <person name="Kavagutti S V."/>
        </authorList>
    </citation>
    <scope>NUCLEOTIDE SEQUENCE</scope>
</reference>